<dbReference type="SUPFAM" id="SSF53613">
    <property type="entry name" value="Ribokinase-like"/>
    <property type="match status" value="1"/>
</dbReference>
<keyword evidence="7 9" id="KW-0630">Potassium</keyword>
<dbReference type="RefSeq" id="WP_131367012.1">
    <property type="nucleotide sequence ID" value="NZ_SJKB01000033.1"/>
</dbReference>
<dbReference type="PANTHER" id="PTHR10584:SF166">
    <property type="entry name" value="RIBOKINASE"/>
    <property type="match status" value="1"/>
</dbReference>
<dbReference type="GO" id="GO:0046872">
    <property type="term" value="F:metal ion binding"/>
    <property type="evidence" value="ECO:0007669"/>
    <property type="project" value="UniProtKB-KW"/>
</dbReference>
<dbReference type="GO" id="GO:0005524">
    <property type="term" value="F:ATP binding"/>
    <property type="evidence" value="ECO:0007669"/>
    <property type="project" value="UniProtKB-UniRule"/>
</dbReference>
<keyword evidence="3 9" id="KW-0547">Nucleotide-binding</keyword>
<comment type="subunit">
    <text evidence="9">Homodimer.</text>
</comment>
<dbReference type="Proteomes" id="UP000291144">
    <property type="component" value="Unassembled WGS sequence"/>
</dbReference>
<feature type="domain" description="Carbohydrate kinase PfkB" evidence="10">
    <location>
        <begin position="12"/>
        <end position="293"/>
    </location>
</feature>
<keyword evidence="5 9" id="KW-0067">ATP-binding</keyword>
<comment type="function">
    <text evidence="9">Catalyzes the phosphorylation of ribose at O-5 in a reaction requiring ATP and magnesium. The resulting D-ribose-5-phosphate can then be used either for sythesis of nucleotides, histidine, and tryptophan, or as a component of the pentose phosphate pathway.</text>
</comment>
<dbReference type="InterPro" id="IPR011877">
    <property type="entry name" value="Ribokinase"/>
</dbReference>
<dbReference type="Gene3D" id="3.40.1190.20">
    <property type="match status" value="1"/>
</dbReference>
<name>A0A4R0JIE8_9ACTN</name>
<evidence type="ECO:0000256" key="3">
    <source>
        <dbReference type="ARBA" id="ARBA00022741"/>
    </source>
</evidence>
<feature type="binding site" evidence="9">
    <location>
        <begin position="20"/>
        <end position="22"/>
    </location>
    <ligand>
        <name>substrate</name>
    </ligand>
</feature>
<dbReference type="CDD" id="cd01174">
    <property type="entry name" value="ribokinase"/>
    <property type="match status" value="1"/>
</dbReference>
<feature type="binding site" evidence="9">
    <location>
        <position position="240"/>
    </location>
    <ligand>
        <name>K(+)</name>
        <dbReference type="ChEBI" id="CHEBI:29103"/>
    </ligand>
</feature>
<comment type="catalytic activity">
    <reaction evidence="9">
        <text>D-ribose + ATP = D-ribose 5-phosphate + ADP + H(+)</text>
        <dbReference type="Rhea" id="RHEA:13697"/>
        <dbReference type="ChEBI" id="CHEBI:15378"/>
        <dbReference type="ChEBI" id="CHEBI:30616"/>
        <dbReference type="ChEBI" id="CHEBI:47013"/>
        <dbReference type="ChEBI" id="CHEBI:78346"/>
        <dbReference type="ChEBI" id="CHEBI:456216"/>
        <dbReference type="EC" id="2.7.1.15"/>
    </reaction>
</comment>
<feature type="binding site" evidence="9">
    <location>
        <position position="282"/>
    </location>
    <ligand>
        <name>K(+)</name>
        <dbReference type="ChEBI" id="CHEBI:29103"/>
    </ligand>
</feature>
<dbReference type="InterPro" id="IPR002139">
    <property type="entry name" value="Ribo/fructo_kinase"/>
</dbReference>
<dbReference type="EC" id="2.7.1.15" evidence="9"/>
<evidence type="ECO:0000256" key="7">
    <source>
        <dbReference type="ARBA" id="ARBA00022958"/>
    </source>
</evidence>
<sequence length="307" mass="30379">MESEVVPEVVPEVVVVGSANVDLVLPVQRIPRPGETVLAGVMTRGPGGKGANQAVASARAGARTAMVASLGDDDGGALMRDALGSSGVDLSLVSATSAPTGTAIITVDESGENSIVVAPGANGELTLSEAAAAAVRAAKVVLAQLEIPFPTVQDAAAASSYFILNAAPAAELPDELLAEVDLLVVNETEAEAIAGTDRSALLKKVPAAVVTLGAAGAVILTRGDDEIAVPGLPVDVVDTTAAGDTFCGVLAAALSAVSDTDAITSSDLTNAVRRATVAASLSVQAAGAIPSVPHGDAIDARYAEVYL</sequence>
<evidence type="ECO:0000256" key="8">
    <source>
        <dbReference type="ARBA" id="ARBA00023277"/>
    </source>
</evidence>
<accession>A0A4R0JIE8</accession>
<evidence type="ECO:0000256" key="2">
    <source>
        <dbReference type="ARBA" id="ARBA00022723"/>
    </source>
</evidence>
<dbReference type="AlphaFoldDB" id="A0A4R0JIE8"/>
<feature type="binding site" evidence="9">
    <location>
        <position position="244"/>
    </location>
    <ligand>
        <name>substrate</name>
    </ligand>
</feature>
<keyword evidence="9" id="KW-0963">Cytoplasm</keyword>
<comment type="pathway">
    <text evidence="9">Carbohydrate metabolism; D-ribose degradation; D-ribose 5-phosphate from beta-D-ribopyranose: step 2/2.</text>
</comment>
<proteinExistence type="inferred from homology"/>
<comment type="caution">
    <text evidence="11">The sequence shown here is derived from an EMBL/GenBank/DDBJ whole genome shotgun (WGS) entry which is preliminary data.</text>
</comment>
<dbReference type="GO" id="GO:0005829">
    <property type="term" value="C:cytosol"/>
    <property type="evidence" value="ECO:0007669"/>
    <property type="project" value="TreeGrafter"/>
</dbReference>
<feature type="active site" description="Proton acceptor" evidence="9">
    <location>
        <position position="244"/>
    </location>
</feature>
<evidence type="ECO:0000256" key="6">
    <source>
        <dbReference type="ARBA" id="ARBA00022842"/>
    </source>
</evidence>
<evidence type="ECO:0000256" key="4">
    <source>
        <dbReference type="ARBA" id="ARBA00022777"/>
    </source>
</evidence>
<dbReference type="OrthoDB" id="9775849at2"/>
<feature type="binding site" evidence="9">
    <location>
        <position position="186"/>
    </location>
    <ligand>
        <name>ATP</name>
        <dbReference type="ChEBI" id="CHEBI:30616"/>
    </ligand>
</feature>
<dbReference type="HAMAP" id="MF_01987">
    <property type="entry name" value="Ribokinase"/>
    <property type="match status" value="1"/>
</dbReference>
<keyword evidence="12" id="KW-1185">Reference proteome</keyword>
<feature type="binding site" evidence="9">
    <location>
        <begin position="211"/>
        <end position="216"/>
    </location>
    <ligand>
        <name>ATP</name>
        <dbReference type="ChEBI" id="CHEBI:30616"/>
    </ligand>
</feature>
<comment type="subcellular location">
    <subcellularLocation>
        <location evidence="9">Cytoplasm</location>
    </subcellularLocation>
</comment>
<reference evidence="11 12" key="1">
    <citation type="submission" date="2019-02" db="EMBL/GenBank/DDBJ databases">
        <title>Kribbella capetownensis sp. nov. and Kribbella speibonae sp. nov., isolated from soil.</title>
        <authorList>
            <person name="Curtis S.M."/>
            <person name="Norton I."/>
            <person name="Everest G.J."/>
            <person name="Meyers P.R."/>
        </authorList>
    </citation>
    <scope>NUCLEOTIDE SEQUENCE [LARGE SCALE GENOMIC DNA]</scope>
    <source>
        <strain evidence="11 12">NRRL B-24813</strain>
    </source>
</reference>
<keyword evidence="2 9" id="KW-0479">Metal-binding</keyword>
<evidence type="ECO:0000313" key="12">
    <source>
        <dbReference type="Proteomes" id="UP000291144"/>
    </source>
</evidence>
<dbReference type="InterPro" id="IPR029056">
    <property type="entry name" value="Ribokinase-like"/>
</dbReference>
<comment type="caution">
    <text evidence="9">Lacks conserved residue(s) required for the propagation of feature annotation.</text>
</comment>
<evidence type="ECO:0000256" key="9">
    <source>
        <dbReference type="HAMAP-Rule" id="MF_01987"/>
    </source>
</evidence>
<keyword evidence="6 9" id="KW-0460">Magnesium</keyword>
<feature type="binding site" evidence="9">
    <location>
        <begin position="243"/>
        <end position="244"/>
    </location>
    <ligand>
        <name>ATP</name>
        <dbReference type="ChEBI" id="CHEBI:30616"/>
    </ligand>
</feature>
<dbReference type="Pfam" id="PF00294">
    <property type="entry name" value="PfkB"/>
    <property type="match status" value="1"/>
</dbReference>
<keyword evidence="4 9" id="KW-0418">Kinase</keyword>
<dbReference type="EMBL" id="SJKB01000033">
    <property type="protein sequence ID" value="TCC46299.1"/>
    <property type="molecule type" value="Genomic_DNA"/>
</dbReference>
<evidence type="ECO:0000256" key="1">
    <source>
        <dbReference type="ARBA" id="ARBA00022679"/>
    </source>
</evidence>
<comment type="similarity">
    <text evidence="9">Belongs to the carbohydrate kinase PfkB family. Ribokinase subfamily.</text>
</comment>
<dbReference type="UniPathway" id="UPA00916">
    <property type="reaction ID" value="UER00889"/>
</dbReference>
<comment type="activity regulation">
    <text evidence="9">Activated by a monovalent cation that binds near, but not in, the active site. The most likely occupant of the site in vivo is potassium. Ion binding induces a conformational change that may alter substrate affinity.</text>
</comment>
<organism evidence="11 12">
    <name type="scientific">Kribbella pittospori</name>
    <dbReference type="NCBI Taxonomy" id="722689"/>
    <lineage>
        <taxon>Bacteria</taxon>
        <taxon>Bacillati</taxon>
        <taxon>Actinomycetota</taxon>
        <taxon>Actinomycetes</taxon>
        <taxon>Propionibacteriales</taxon>
        <taxon>Kribbellaceae</taxon>
        <taxon>Kribbella</taxon>
    </lineage>
</organism>
<evidence type="ECO:0000259" key="10">
    <source>
        <dbReference type="Pfam" id="PF00294"/>
    </source>
</evidence>
<feature type="binding site" evidence="9">
    <location>
        <position position="287"/>
    </location>
    <ligand>
        <name>K(+)</name>
        <dbReference type="ChEBI" id="CHEBI:29103"/>
    </ligand>
</feature>
<evidence type="ECO:0000256" key="5">
    <source>
        <dbReference type="ARBA" id="ARBA00022840"/>
    </source>
</evidence>
<dbReference type="PRINTS" id="PR00990">
    <property type="entry name" value="RIBOKINASE"/>
</dbReference>
<dbReference type="InterPro" id="IPR011611">
    <property type="entry name" value="PfkB_dom"/>
</dbReference>
<feature type="binding site" evidence="9">
    <location>
        <position position="285"/>
    </location>
    <ligand>
        <name>K(+)</name>
        <dbReference type="ChEBI" id="CHEBI:29103"/>
    </ligand>
</feature>
<feature type="binding site" evidence="9">
    <location>
        <begin position="48"/>
        <end position="52"/>
    </location>
    <ligand>
        <name>substrate</name>
    </ligand>
</feature>
<keyword evidence="8 9" id="KW-0119">Carbohydrate metabolism</keyword>
<keyword evidence="1 9" id="KW-0808">Transferase</keyword>
<dbReference type="PANTHER" id="PTHR10584">
    <property type="entry name" value="SUGAR KINASE"/>
    <property type="match status" value="1"/>
</dbReference>
<protein>
    <recommendedName>
        <fullName evidence="9">Ribokinase</fullName>
        <shortName evidence="9">RK</shortName>
        <ecNumber evidence="9">2.7.1.15</ecNumber>
    </recommendedName>
</protein>
<comment type="cofactor">
    <cofactor evidence="9">
        <name>Mg(2+)</name>
        <dbReference type="ChEBI" id="CHEBI:18420"/>
    </cofactor>
    <text evidence="9">Requires a divalent cation, most likely magnesium in vivo, as an electrophilic catalyst to aid phosphoryl group transfer. It is the chelate of the metal and the nucleotide that is the actual substrate.</text>
</comment>
<dbReference type="GO" id="GO:0019303">
    <property type="term" value="P:D-ribose catabolic process"/>
    <property type="evidence" value="ECO:0007669"/>
    <property type="project" value="UniProtKB-UniRule"/>
</dbReference>
<feature type="binding site" evidence="9">
    <location>
        <position position="291"/>
    </location>
    <ligand>
        <name>K(+)</name>
        <dbReference type="ChEBI" id="CHEBI:29103"/>
    </ligand>
</feature>
<feature type="binding site" evidence="9">
    <location>
        <position position="238"/>
    </location>
    <ligand>
        <name>K(+)</name>
        <dbReference type="ChEBI" id="CHEBI:29103"/>
    </ligand>
</feature>
<feature type="binding site" evidence="9">
    <location>
        <position position="146"/>
    </location>
    <ligand>
        <name>substrate</name>
    </ligand>
</feature>
<dbReference type="GO" id="GO:0004747">
    <property type="term" value="F:ribokinase activity"/>
    <property type="evidence" value="ECO:0007669"/>
    <property type="project" value="UniProtKB-UniRule"/>
</dbReference>
<gene>
    <name evidence="9" type="primary">rbsK</name>
    <name evidence="11" type="ORF">E0H73_43935</name>
</gene>
<evidence type="ECO:0000313" key="11">
    <source>
        <dbReference type="EMBL" id="TCC46299.1"/>
    </source>
</evidence>